<dbReference type="Proteomes" id="UP001390339">
    <property type="component" value="Unassembled WGS sequence"/>
</dbReference>
<proteinExistence type="predicted"/>
<evidence type="ECO:0000313" key="3">
    <source>
        <dbReference type="Proteomes" id="UP001390339"/>
    </source>
</evidence>
<evidence type="ECO:0000259" key="1">
    <source>
        <dbReference type="Pfam" id="PF13460"/>
    </source>
</evidence>
<organism evidence="2 3">
    <name type="scientific">Apiospora arundinis</name>
    <dbReference type="NCBI Taxonomy" id="335852"/>
    <lineage>
        <taxon>Eukaryota</taxon>
        <taxon>Fungi</taxon>
        <taxon>Dikarya</taxon>
        <taxon>Ascomycota</taxon>
        <taxon>Pezizomycotina</taxon>
        <taxon>Sordariomycetes</taxon>
        <taxon>Xylariomycetidae</taxon>
        <taxon>Amphisphaeriales</taxon>
        <taxon>Apiosporaceae</taxon>
        <taxon>Apiospora</taxon>
    </lineage>
</organism>
<dbReference type="SUPFAM" id="SSF51735">
    <property type="entry name" value="NAD(P)-binding Rossmann-fold domains"/>
    <property type="match status" value="1"/>
</dbReference>
<evidence type="ECO:0000313" key="2">
    <source>
        <dbReference type="EMBL" id="KAK8848710.1"/>
    </source>
</evidence>
<keyword evidence="3" id="KW-1185">Reference proteome</keyword>
<dbReference type="InterPro" id="IPR051783">
    <property type="entry name" value="NAD(P)-dependent_oxidoreduct"/>
</dbReference>
<comment type="caution">
    <text evidence="2">The sequence shown here is derived from an EMBL/GenBank/DDBJ whole genome shotgun (WGS) entry which is preliminary data.</text>
</comment>
<dbReference type="InterPro" id="IPR036291">
    <property type="entry name" value="NAD(P)-bd_dom_sf"/>
</dbReference>
<dbReference type="Gene3D" id="3.40.50.720">
    <property type="entry name" value="NAD(P)-binding Rossmann-like Domain"/>
    <property type="match status" value="1"/>
</dbReference>
<gene>
    <name evidence="2" type="ORF">PGQ11_015190</name>
</gene>
<dbReference type="Pfam" id="PF13460">
    <property type="entry name" value="NAD_binding_10"/>
    <property type="match status" value="1"/>
</dbReference>
<dbReference type="PANTHER" id="PTHR48079">
    <property type="entry name" value="PROTEIN YEEZ"/>
    <property type="match status" value="1"/>
</dbReference>
<dbReference type="InterPro" id="IPR016040">
    <property type="entry name" value="NAD(P)-bd_dom"/>
</dbReference>
<name>A0ABR2HKN9_9PEZI</name>
<feature type="domain" description="NAD(P)-binding" evidence="1">
    <location>
        <begin position="9"/>
        <end position="86"/>
    </location>
</feature>
<dbReference type="PANTHER" id="PTHR48079:SF6">
    <property type="entry name" value="NAD(P)-BINDING DOMAIN-CONTAINING PROTEIN-RELATED"/>
    <property type="match status" value="1"/>
</dbReference>
<protein>
    <submittedName>
        <fullName evidence="2">NAD dependent epimerase/dehydratase</fullName>
    </submittedName>
</protein>
<dbReference type="EMBL" id="JAPCWZ010000010">
    <property type="protein sequence ID" value="KAK8848710.1"/>
    <property type="molecule type" value="Genomic_DNA"/>
</dbReference>
<sequence>MPTKLLLTGATGYIGGTVLTRLRESTIPDIKALSITVLVRKPDQAAVFEGLGIPAIVGTLDDAEVLRTAAAAHDIVLHTAGATHQASIAPLLAGLAERRHQAASEEEAAAAPSSSSTYLIHTAGATMLSDYPITSRFRDDEDEGDSTAAAAARVFSDKHDDDIYEYLRRRQETDPYVVRTVALAAVDGGEAAGVGTCVVVPPRVYGRGTGLFNTRSQQIPLLIGGAVAGGGGDKVAEYVGSGEGVWDDVHVVDLAALYEALLGRILRTRTTTNTDPAKGNNLPTGRRGIYFTATGIRHSWKEVAESIGQAGYQAGLLDSVEPRSLTLSEAAEKYLGGNETYTELGLASNSLASADLAKDLGWVVTKTESDFQQGIVEEVESIKNGNVSQHNLAEVLANQAKAIK</sequence>
<accession>A0ABR2HKN9</accession>
<reference evidence="2 3" key="1">
    <citation type="journal article" date="2024" name="IMA Fungus">
        <title>Apiospora arundinis, a panoply of carbohydrate-active enzymes and secondary metabolites.</title>
        <authorList>
            <person name="Sorensen T."/>
            <person name="Petersen C."/>
            <person name="Muurmann A.T."/>
            <person name="Christiansen J.V."/>
            <person name="Brundto M.L."/>
            <person name="Overgaard C.K."/>
            <person name="Boysen A.T."/>
            <person name="Wollenberg R.D."/>
            <person name="Larsen T.O."/>
            <person name="Sorensen J.L."/>
            <person name="Nielsen K.L."/>
            <person name="Sondergaard T.E."/>
        </authorList>
    </citation>
    <scope>NUCLEOTIDE SEQUENCE [LARGE SCALE GENOMIC DNA]</scope>
    <source>
        <strain evidence="2 3">AAU 773</strain>
    </source>
</reference>